<dbReference type="GO" id="GO:0005694">
    <property type="term" value="C:chromosome"/>
    <property type="evidence" value="ECO:0007669"/>
    <property type="project" value="InterPro"/>
</dbReference>
<dbReference type="AlphaFoldDB" id="A0A7R8WHZ6"/>
<evidence type="ECO:0000313" key="1">
    <source>
        <dbReference type="EMBL" id="CAD7229144.1"/>
    </source>
</evidence>
<name>A0A7R8WHZ6_9CRUS</name>
<sequence>MRYAENKVIPQGLVRLTDSMKMPANMMTTMELAPRKQPSSPYAQALEKVAGGRLFHVVVDTNDTATAILQRGRLQRRTTFVPLNVVRSYRIPNSKINFAKQLVGEDRVHSALSLVEYPPELEAAMVYAFGGSLIADDVDIGSKVCFHPNVHSHVVTLDGEAFNPEETATAELEAWKTERTLKINKQKDIEGKLRNAKEYQKEALKEANSAVAKAEKAAKESRANWESQEKQADELLLELQTLKEQIQTQKEQEAEINKELAEKRDSLGNKDQEIREAQESVAEARSHVKREKDALNALMKESGQLEKKKNSLKQEIADRGLKKQKLETEGKSANAAYEHATQKLVSLKKDNPWIQDQEKYFGKEGTLFDFKNQDPKQVASDLAKVKNDKEKIEKKINFHTMDRLQEIEGQYDSLMAKLKTIKLDKVKIEKFIQEIENKKEESIIEACQKINSDFGKIFSTLLPGASAKLVPPVDKNGRETTVLDGLELKVAFGNAWKESLVELSGGQRSLLALSLILAMLVYKPAPLYILDEIDAALDLSHTQNIGKIIKQHFKQSQFVIVSLKDGMFNNANVLFRTAFKDGMSEVRKTGQRINT</sequence>
<dbReference type="InterPro" id="IPR010935">
    <property type="entry name" value="SMC_hinge"/>
</dbReference>
<dbReference type="SUPFAM" id="SSF75553">
    <property type="entry name" value="Smc hinge domain"/>
    <property type="match status" value="1"/>
</dbReference>
<dbReference type="PANTHER" id="PTHR43977">
    <property type="entry name" value="STRUCTURAL MAINTENANCE OF CHROMOSOMES PROTEIN 3"/>
    <property type="match status" value="1"/>
</dbReference>
<dbReference type="EMBL" id="OB661893">
    <property type="protein sequence ID" value="CAD7229144.1"/>
    <property type="molecule type" value="Genomic_DNA"/>
</dbReference>
<dbReference type="Pfam" id="PF02463">
    <property type="entry name" value="SMC_N"/>
    <property type="match status" value="1"/>
</dbReference>
<dbReference type="Gene3D" id="3.30.70.1620">
    <property type="match status" value="1"/>
</dbReference>
<dbReference type="InterPro" id="IPR003395">
    <property type="entry name" value="RecF/RecN/SMC_N"/>
</dbReference>
<accession>A0A7R8WHZ6</accession>
<dbReference type="Gene3D" id="3.40.50.300">
    <property type="entry name" value="P-loop containing nucleotide triphosphate hydrolases"/>
    <property type="match status" value="1"/>
</dbReference>
<dbReference type="InterPro" id="IPR027417">
    <property type="entry name" value="P-loop_NTPase"/>
</dbReference>
<dbReference type="SMART" id="SM00968">
    <property type="entry name" value="SMC_hinge"/>
    <property type="match status" value="1"/>
</dbReference>
<protein>
    <submittedName>
        <fullName evidence="1">Uncharacterized protein</fullName>
    </submittedName>
</protein>
<dbReference type="GO" id="GO:0005524">
    <property type="term" value="F:ATP binding"/>
    <property type="evidence" value="ECO:0007669"/>
    <property type="project" value="InterPro"/>
</dbReference>
<dbReference type="Gene3D" id="1.20.1060.20">
    <property type="match status" value="1"/>
</dbReference>
<dbReference type="Pfam" id="PF06470">
    <property type="entry name" value="SMC_hinge"/>
    <property type="match status" value="1"/>
</dbReference>
<dbReference type="OrthoDB" id="10255539at2759"/>
<reference evidence="1" key="1">
    <citation type="submission" date="2020-11" db="EMBL/GenBank/DDBJ databases">
        <authorList>
            <person name="Tran Van P."/>
        </authorList>
    </citation>
    <scope>NUCLEOTIDE SEQUENCE</scope>
</reference>
<dbReference type="GO" id="GO:0051276">
    <property type="term" value="P:chromosome organization"/>
    <property type="evidence" value="ECO:0007669"/>
    <property type="project" value="InterPro"/>
</dbReference>
<proteinExistence type="predicted"/>
<dbReference type="SUPFAM" id="SSF52540">
    <property type="entry name" value="P-loop containing nucleoside triphosphate hydrolases"/>
    <property type="match status" value="1"/>
</dbReference>
<gene>
    <name evidence="1" type="ORF">CTOB1V02_LOCUS7017</name>
</gene>
<organism evidence="1">
    <name type="scientific">Cyprideis torosa</name>
    <dbReference type="NCBI Taxonomy" id="163714"/>
    <lineage>
        <taxon>Eukaryota</taxon>
        <taxon>Metazoa</taxon>
        <taxon>Ecdysozoa</taxon>
        <taxon>Arthropoda</taxon>
        <taxon>Crustacea</taxon>
        <taxon>Oligostraca</taxon>
        <taxon>Ostracoda</taxon>
        <taxon>Podocopa</taxon>
        <taxon>Podocopida</taxon>
        <taxon>Cytherocopina</taxon>
        <taxon>Cytheroidea</taxon>
        <taxon>Cytherideidae</taxon>
        <taxon>Cyprideis</taxon>
    </lineage>
</organism>
<dbReference type="InterPro" id="IPR036277">
    <property type="entry name" value="SMC_hinge_sf"/>
</dbReference>